<dbReference type="SUPFAM" id="SSF51735">
    <property type="entry name" value="NAD(P)-binding Rossmann-fold domains"/>
    <property type="match status" value="1"/>
</dbReference>
<dbReference type="AlphaFoldDB" id="A0A5N6U730"/>
<dbReference type="Proteomes" id="UP000325780">
    <property type="component" value="Unassembled WGS sequence"/>
</dbReference>
<organism evidence="5 6">
    <name type="scientific">Aspergillus avenaceus</name>
    <dbReference type="NCBI Taxonomy" id="36643"/>
    <lineage>
        <taxon>Eukaryota</taxon>
        <taxon>Fungi</taxon>
        <taxon>Dikarya</taxon>
        <taxon>Ascomycota</taxon>
        <taxon>Pezizomycotina</taxon>
        <taxon>Eurotiomycetes</taxon>
        <taxon>Eurotiomycetidae</taxon>
        <taxon>Eurotiales</taxon>
        <taxon>Aspergillaceae</taxon>
        <taxon>Aspergillus</taxon>
        <taxon>Aspergillus subgen. Circumdati</taxon>
    </lineage>
</organism>
<gene>
    <name evidence="5" type="ORF">BDV25DRAFT_135889</name>
</gene>
<comment type="similarity">
    <text evidence="1">Belongs to the short-chain dehydrogenases/reductases (SDR) family.</text>
</comment>
<evidence type="ECO:0000256" key="2">
    <source>
        <dbReference type="ARBA" id="ARBA00022857"/>
    </source>
</evidence>
<evidence type="ECO:0000313" key="6">
    <source>
        <dbReference type="Proteomes" id="UP000325780"/>
    </source>
</evidence>
<dbReference type="PANTHER" id="PTHR24320">
    <property type="entry name" value="RETINOL DEHYDROGENASE"/>
    <property type="match status" value="1"/>
</dbReference>
<protein>
    <recommendedName>
        <fullName evidence="7">Short-chain dehydrogenase</fullName>
    </recommendedName>
</protein>
<accession>A0A5N6U730</accession>
<dbReference type="OrthoDB" id="191139at2759"/>
<dbReference type="Pfam" id="PF00106">
    <property type="entry name" value="adh_short"/>
    <property type="match status" value="1"/>
</dbReference>
<feature type="region of interest" description="Disordered" evidence="4">
    <location>
        <begin position="355"/>
        <end position="383"/>
    </location>
</feature>
<reference evidence="5 6" key="1">
    <citation type="submission" date="2019-04" db="EMBL/GenBank/DDBJ databases">
        <title>Friends and foes A comparative genomics study of 23 Aspergillus species from section Flavi.</title>
        <authorList>
            <consortium name="DOE Joint Genome Institute"/>
            <person name="Kjaerbolling I."/>
            <person name="Vesth T."/>
            <person name="Frisvad J.C."/>
            <person name="Nybo J.L."/>
            <person name="Theobald S."/>
            <person name="Kildgaard S."/>
            <person name="Isbrandt T."/>
            <person name="Kuo A."/>
            <person name="Sato A."/>
            <person name="Lyhne E.K."/>
            <person name="Kogle M.E."/>
            <person name="Wiebenga A."/>
            <person name="Kun R.S."/>
            <person name="Lubbers R.J."/>
            <person name="Makela M.R."/>
            <person name="Barry K."/>
            <person name="Chovatia M."/>
            <person name="Clum A."/>
            <person name="Daum C."/>
            <person name="Haridas S."/>
            <person name="He G."/>
            <person name="LaButti K."/>
            <person name="Lipzen A."/>
            <person name="Mondo S."/>
            <person name="Riley R."/>
            <person name="Salamov A."/>
            <person name="Simmons B.A."/>
            <person name="Magnuson J.K."/>
            <person name="Henrissat B."/>
            <person name="Mortensen U.H."/>
            <person name="Larsen T.O."/>
            <person name="Devries R.P."/>
            <person name="Grigoriev I.V."/>
            <person name="Machida M."/>
            <person name="Baker S.E."/>
            <person name="Andersen M.R."/>
        </authorList>
    </citation>
    <scope>NUCLEOTIDE SEQUENCE [LARGE SCALE GENOMIC DNA]</scope>
    <source>
        <strain evidence="5 6">IBT 18842</strain>
    </source>
</reference>
<dbReference type="Gene3D" id="3.40.50.720">
    <property type="entry name" value="NAD(P)-binding Rossmann-like Domain"/>
    <property type="match status" value="1"/>
</dbReference>
<keyword evidence="2" id="KW-0521">NADP</keyword>
<name>A0A5N6U730_ASPAV</name>
<keyword evidence="6" id="KW-1185">Reference proteome</keyword>
<evidence type="ECO:0000313" key="5">
    <source>
        <dbReference type="EMBL" id="KAE8154455.1"/>
    </source>
</evidence>
<dbReference type="InterPro" id="IPR036291">
    <property type="entry name" value="NAD(P)-bd_dom_sf"/>
</dbReference>
<dbReference type="GO" id="GO:0016491">
    <property type="term" value="F:oxidoreductase activity"/>
    <property type="evidence" value="ECO:0007669"/>
    <property type="project" value="UniProtKB-KW"/>
</dbReference>
<evidence type="ECO:0000256" key="1">
    <source>
        <dbReference type="ARBA" id="ARBA00006484"/>
    </source>
</evidence>
<proteinExistence type="inferred from homology"/>
<feature type="compositionally biased region" description="Basic and acidic residues" evidence="4">
    <location>
        <begin position="359"/>
        <end position="368"/>
    </location>
</feature>
<evidence type="ECO:0000256" key="3">
    <source>
        <dbReference type="ARBA" id="ARBA00023002"/>
    </source>
</evidence>
<dbReference type="PANTHER" id="PTHR24320:SF272">
    <property type="entry name" value="NAD(P)-BINDING ROSSMANN-FOLD SUPERFAMILY PROTEIN"/>
    <property type="match status" value="1"/>
</dbReference>
<dbReference type="InterPro" id="IPR002347">
    <property type="entry name" value="SDR_fam"/>
</dbReference>
<dbReference type="EMBL" id="ML742029">
    <property type="protein sequence ID" value="KAE8154455.1"/>
    <property type="molecule type" value="Genomic_DNA"/>
</dbReference>
<sequence length="383" mass="41493">MASKYAHTFLKPQGPGDARPTAMQIIEDNNLKDKLHDKVILITGCSSGLGVATAQALSTTGATLYLTARNLKKAETALGDLAKQPKVHLLELDLNSLASVRAAAKNFLSQSSQLHILINNAGVMAAPEGRTEDGFETQFGTNHLAHFLLFNLLKPALLASSTPEFSSRVVNVSSMAHRAMEVNFDNLRLEGIYEPWMAYGQSKTANIWMANELNRRYGSQGLHAFSLHPGGIRTGIQQYISAEQKAAWEQSGSIDNIWQSPEQGAATTVWAAVAKELEGKGGKYLEDCQVIGLYDPATGCAGQGHASWAYDAAKEAKLWEVSSTLEDTVDLPLLGPNMKKACEYVPWGTNIWKSTLGPEGDRGEKSGKDAVNVKPTMDKVEAY</sequence>
<dbReference type="PRINTS" id="PR00081">
    <property type="entry name" value="GDHRDH"/>
</dbReference>
<evidence type="ECO:0000256" key="4">
    <source>
        <dbReference type="SAM" id="MobiDB-lite"/>
    </source>
</evidence>
<keyword evidence="3" id="KW-0560">Oxidoreductase</keyword>
<evidence type="ECO:0008006" key="7">
    <source>
        <dbReference type="Google" id="ProtNLM"/>
    </source>
</evidence>